<dbReference type="KEGG" id="ggr:HKW67_14440"/>
<dbReference type="AlphaFoldDB" id="A0A6M4IUY3"/>
<accession>A0A6M4IUY3</accession>
<keyword evidence="3" id="KW-1185">Reference proteome</keyword>
<keyword evidence="1" id="KW-0812">Transmembrane</keyword>
<name>A0A6M4IUY3_9BACT</name>
<evidence type="ECO:0000313" key="2">
    <source>
        <dbReference type="EMBL" id="QJR36622.1"/>
    </source>
</evidence>
<keyword evidence="1" id="KW-1133">Transmembrane helix</keyword>
<dbReference type="Proteomes" id="UP000500938">
    <property type="component" value="Chromosome"/>
</dbReference>
<keyword evidence="1" id="KW-0472">Membrane</keyword>
<dbReference type="RefSeq" id="WP_171226054.1">
    <property type="nucleotide sequence ID" value="NZ_CP053085.1"/>
</dbReference>
<dbReference type="EMBL" id="CP053085">
    <property type="protein sequence ID" value="QJR36622.1"/>
    <property type="molecule type" value="Genomic_DNA"/>
</dbReference>
<proteinExistence type="predicted"/>
<organism evidence="2 3">
    <name type="scientific">Gemmatimonas groenlandica</name>
    <dbReference type="NCBI Taxonomy" id="2732249"/>
    <lineage>
        <taxon>Bacteria</taxon>
        <taxon>Pseudomonadati</taxon>
        <taxon>Gemmatimonadota</taxon>
        <taxon>Gemmatimonadia</taxon>
        <taxon>Gemmatimonadales</taxon>
        <taxon>Gemmatimonadaceae</taxon>
        <taxon>Gemmatimonas</taxon>
    </lineage>
</organism>
<evidence type="ECO:0008006" key="4">
    <source>
        <dbReference type="Google" id="ProtNLM"/>
    </source>
</evidence>
<protein>
    <recommendedName>
        <fullName evidence="4">DUF3185 domain-containing protein</fullName>
    </recommendedName>
</protein>
<feature type="transmembrane region" description="Helical" evidence="1">
    <location>
        <begin position="46"/>
        <end position="69"/>
    </location>
</feature>
<reference evidence="2 3" key="1">
    <citation type="submission" date="2020-05" db="EMBL/GenBank/DDBJ databases">
        <title>Complete genome sequence of Gemmatimonas greenlandica TET16.</title>
        <authorList>
            <person name="Zeng Y."/>
        </authorList>
    </citation>
    <scope>NUCLEOTIDE SEQUENCE [LARGE SCALE GENOMIC DNA]</scope>
    <source>
        <strain evidence="2 3">TET16</strain>
    </source>
</reference>
<evidence type="ECO:0000313" key="3">
    <source>
        <dbReference type="Proteomes" id="UP000500938"/>
    </source>
</evidence>
<gene>
    <name evidence="2" type="ORF">HKW67_14440</name>
</gene>
<sequence length="75" mass="7513">MRATLVLGILLVLAGGYILVQGFSVTTNREVLDVGPLQASVSEKKAVPTWVGGVGVAAGLVLIIAGAGAGKKLRA</sequence>
<evidence type="ECO:0000256" key="1">
    <source>
        <dbReference type="SAM" id="Phobius"/>
    </source>
</evidence>